<evidence type="ECO:0000256" key="5">
    <source>
        <dbReference type="ARBA" id="ARBA00023277"/>
    </source>
</evidence>
<keyword evidence="2" id="KW-0479">Metal-binding</keyword>
<dbReference type="GO" id="GO:0019213">
    <property type="term" value="F:deacetylase activity"/>
    <property type="evidence" value="ECO:0007669"/>
    <property type="project" value="TreeGrafter"/>
</dbReference>
<dbReference type="GO" id="GO:0016787">
    <property type="term" value="F:hydrolase activity"/>
    <property type="evidence" value="ECO:0007669"/>
    <property type="project" value="UniProtKB-KW"/>
</dbReference>
<comment type="cofactor">
    <cofactor evidence="1">
        <name>Mg(2+)</name>
        <dbReference type="ChEBI" id="CHEBI:18420"/>
    </cofactor>
</comment>
<evidence type="ECO:0000313" key="7">
    <source>
        <dbReference type="EMBL" id="CAB4862841.1"/>
    </source>
</evidence>
<evidence type="ECO:0000256" key="4">
    <source>
        <dbReference type="ARBA" id="ARBA00022842"/>
    </source>
</evidence>
<accession>A0A6J7AE72</accession>
<evidence type="ECO:0000256" key="2">
    <source>
        <dbReference type="ARBA" id="ARBA00022723"/>
    </source>
</evidence>
<dbReference type="EMBL" id="CAFBPM010000023">
    <property type="protein sequence ID" value="CAB5031088.1"/>
    <property type="molecule type" value="Genomic_DNA"/>
</dbReference>
<dbReference type="SUPFAM" id="SSF88713">
    <property type="entry name" value="Glycoside hydrolase/deacetylase"/>
    <property type="match status" value="1"/>
</dbReference>
<reference evidence="6" key="1">
    <citation type="submission" date="2020-05" db="EMBL/GenBank/DDBJ databases">
        <authorList>
            <person name="Chiriac C."/>
            <person name="Salcher M."/>
            <person name="Ghai R."/>
            <person name="Kavagutti S V."/>
        </authorList>
    </citation>
    <scope>NUCLEOTIDE SEQUENCE</scope>
</reference>
<dbReference type="InterPro" id="IPR006879">
    <property type="entry name" value="YdjC-like"/>
</dbReference>
<dbReference type="Gene3D" id="3.20.20.370">
    <property type="entry name" value="Glycoside hydrolase/deacetylase"/>
    <property type="match status" value="1"/>
</dbReference>
<dbReference type="Pfam" id="PF04794">
    <property type="entry name" value="YdjC"/>
    <property type="match status" value="1"/>
</dbReference>
<dbReference type="EMBL" id="CAFABE010000055">
    <property type="protein sequence ID" value="CAB4830878.1"/>
    <property type="molecule type" value="Genomic_DNA"/>
</dbReference>
<dbReference type="EMBL" id="CAFBLT010000001">
    <property type="protein sequence ID" value="CAB4862841.1"/>
    <property type="molecule type" value="Genomic_DNA"/>
</dbReference>
<dbReference type="AlphaFoldDB" id="A0A6J7AE72"/>
<dbReference type="InterPro" id="IPR011330">
    <property type="entry name" value="Glyco_hydro/deAcase_b/a-brl"/>
</dbReference>
<sequence>MSELTWRLGLGESATAVIVTADDLGLCHASNIGVFDTLATGLATSASLLVPAPWARQAAALYRGQDIGVSLAITAEHELLRFGPITHAPSLLGGDGGFAGSVADALDHADLDEIRRECRAQLERAVLYGFDVSHLAAHHNALVTRPEFFDIIFDLAQEYRLPLRLLSSPQDALLGFPARTLAKNAGVIVPDRVIDSTGQGLRSKLEEISDSLGDGVTEIVIRPAEETDELKAFASDAAQRVDDLRLSAREATLKALLRDHDATLIGWRPLLELARRSPASMI</sequence>
<dbReference type="PANTHER" id="PTHR31609:SF1">
    <property type="entry name" value="CARBOHYDRATE DEACETYLASE"/>
    <property type="match status" value="1"/>
</dbReference>
<proteinExistence type="predicted"/>
<evidence type="ECO:0000313" key="8">
    <source>
        <dbReference type="EMBL" id="CAB5031088.1"/>
    </source>
</evidence>
<name>A0A6J7AE72_9ZZZZ</name>
<keyword evidence="3" id="KW-0378">Hydrolase</keyword>
<evidence type="ECO:0000256" key="1">
    <source>
        <dbReference type="ARBA" id="ARBA00001946"/>
    </source>
</evidence>
<organism evidence="6">
    <name type="scientific">freshwater metagenome</name>
    <dbReference type="NCBI Taxonomy" id="449393"/>
    <lineage>
        <taxon>unclassified sequences</taxon>
        <taxon>metagenomes</taxon>
        <taxon>ecological metagenomes</taxon>
    </lineage>
</organism>
<evidence type="ECO:0000313" key="6">
    <source>
        <dbReference type="EMBL" id="CAB4830878.1"/>
    </source>
</evidence>
<gene>
    <name evidence="6" type="ORF">UFOPK3164_01160</name>
    <name evidence="7" type="ORF">UFOPK3427_00299</name>
    <name evidence="8" type="ORF">UFOPK4112_01655</name>
</gene>
<dbReference type="GO" id="GO:0046872">
    <property type="term" value="F:metal ion binding"/>
    <property type="evidence" value="ECO:0007669"/>
    <property type="project" value="UniProtKB-KW"/>
</dbReference>
<protein>
    <submittedName>
        <fullName evidence="6">Unannotated protein</fullName>
    </submittedName>
</protein>
<evidence type="ECO:0000256" key="3">
    <source>
        <dbReference type="ARBA" id="ARBA00022801"/>
    </source>
</evidence>
<dbReference type="GO" id="GO:0005975">
    <property type="term" value="P:carbohydrate metabolic process"/>
    <property type="evidence" value="ECO:0007669"/>
    <property type="project" value="InterPro"/>
</dbReference>
<keyword evidence="4" id="KW-0460">Magnesium</keyword>
<dbReference type="PANTHER" id="PTHR31609">
    <property type="entry name" value="YDJC DEACETYLASE FAMILY MEMBER"/>
    <property type="match status" value="1"/>
</dbReference>
<keyword evidence="5" id="KW-0119">Carbohydrate metabolism</keyword>